<gene>
    <name evidence="2" type="ORF">GCM10010276_88560</name>
</gene>
<evidence type="ECO:0000313" key="3">
    <source>
        <dbReference type="Proteomes" id="UP001501777"/>
    </source>
</evidence>
<dbReference type="SUPFAM" id="SSF46785">
    <property type="entry name" value="Winged helix' DNA-binding domain"/>
    <property type="match status" value="1"/>
</dbReference>
<dbReference type="InterPro" id="IPR036390">
    <property type="entry name" value="WH_DNA-bd_sf"/>
</dbReference>
<protein>
    <recommendedName>
        <fullName evidence="1">Transcription regulator PadR N-terminal domain-containing protein</fullName>
    </recommendedName>
</protein>
<dbReference type="InterPro" id="IPR036388">
    <property type="entry name" value="WH-like_DNA-bd_sf"/>
</dbReference>
<proteinExistence type="predicted"/>
<name>A0ABN3NL43_STRLO</name>
<dbReference type="Proteomes" id="UP001501777">
    <property type="component" value="Unassembled WGS sequence"/>
</dbReference>
<dbReference type="Pfam" id="PF03551">
    <property type="entry name" value="PadR"/>
    <property type="match status" value="1"/>
</dbReference>
<accession>A0ABN3NL43</accession>
<feature type="domain" description="Transcription regulator PadR N-terminal" evidence="1">
    <location>
        <begin position="37"/>
        <end position="87"/>
    </location>
</feature>
<dbReference type="Gene3D" id="1.10.10.10">
    <property type="entry name" value="Winged helix-like DNA-binding domain superfamily/Winged helix DNA-binding domain"/>
    <property type="match status" value="1"/>
</dbReference>
<keyword evidence="3" id="KW-1185">Reference proteome</keyword>
<dbReference type="RefSeq" id="WP_344407000.1">
    <property type="nucleotide sequence ID" value="NZ_BAAASG010000036.1"/>
</dbReference>
<reference evidence="2 3" key="1">
    <citation type="journal article" date="2019" name="Int. J. Syst. Evol. Microbiol.">
        <title>The Global Catalogue of Microorganisms (GCM) 10K type strain sequencing project: providing services to taxonomists for standard genome sequencing and annotation.</title>
        <authorList>
            <consortium name="The Broad Institute Genomics Platform"/>
            <consortium name="The Broad Institute Genome Sequencing Center for Infectious Disease"/>
            <person name="Wu L."/>
            <person name="Ma J."/>
        </authorList>
    </citation>
    <scope>NUCLEOTIDE SEQUENCE [LARGE SCALE GENOMIC DNA]</scope>
    <source>
        <strain evidence="2 3">JCM 4395</strain>
    </source>
</reference>
<dbReference type="EMBL" id="BAAASG010000036">
    <property type="protein sequence ID" value="GAA2523633.1"/>
    <property type="molecule type" value="Genomic_DNA"/>
</dbReference>
<dbReference type="InterPro" id="IPR005149">
    <property type="entry name" value="Tscrpt_reg_PadR_N"/>
</dbReference>
<evidence type="ECO:0000313" key="2">
    <source>
        <dbReference type="EMBL" id="GAA2523633.1"/>
    </source>
</evidence>
<evidence type="ECO:0000259" key="1">
    <source>
        <dbReference type="Pfam" id="PF03551"/>
    </source>
</evidence>
<organism evidence="2 3">
    <name type="scientific">Streptomyces longisporus</name>
    <dbReference type="NCBI Taxonomy" id="1948"/>
    <lineage>
        <taxon>Bacteria</taxon>
        <taxon>Bacillati</taxon>
        <taxon>Actinomycetota</taxon>
        <taxon>Actinomycetes</taxon>
        <taxon>Kitasatosporales</taxon>
        <taxon>Streptomycetaceae</taxon>
        <taxon>Streptomyces</taxon>
    </lineage>
</organism>
<sequence>MAKTPRMTLQTQLVLRALLESPAKARYGLELSQDAGLPTGTIHPILARLEHTGWLESFWEDQSEIEKTDPPRPRRRYYRFTPNGAEHARLALAAAYQAGATSARLRPADGLES</sequence>
<comment type="caution">
    <text evidence="2">The sequence shown here is derived from an EMBL/GenBank/DDBJ whole genome shotgun (WGS) entry which is preliminary data.</text>
</comment>